<dbReference type="InterPro" id="IPR023296">
    <property type="entry name" value="Glyco_hydro_beta-prop_sf"/>
</dbReference>
<evidence type="ECO:0000313" key="9">
    <source>
        <dbReference type="Proteomes" id="UP000248066"/>
    </source>
</evidence>
<evidence type="ECO:0000313" key="8">
    <source>
        <dbReference type="EMBL" id="PYZ97529.1"/>
    </source>
</evidence>
<organism evidence="8 9">
    <name type="scientific">Alteribacter lacisalsi</name>
    <dbReference type="NCBI Taxonomy" id="2045244"/>
    <lineage>
        <taxon>Bacteria</taxon>
        <taxon>Bacillati</taxon>
        <taxon>Bacillota</taxon>
        <taxon>Bacilli</taxon>
        <taxon>Bacillales</taxon>
        <taxon>Bacillaceae</taxon>
        <taxon>Alteribacter</taxon>
    </lineage>
</organism>
<proteinExistence type="inferred from homology"/>
<dbReference type="Gene3D" id="2.115.10.20">
    <property type="entry name" value="Glycosyl hydrolase domain, family 43"/>
    <property type="match status" value="1"/>
</dbReference>
<keyword evidence="3 7" id="KW-0378">Hydrolase</keyword>
<feature type="site" description="Important for catalytic activity, responsible for pKa modulation of the active site Glu and correct orientation of both the proton donor and substrate" evidence="6">
    <location>
        <position position="129"/>
    </location>
</feature>
<feature type="active site" description="Proton donor" evidence="5">
    <location>
        <position position="199"/>
    </location>
</feature>
<dbReference type="Gene3D" id="2.60.120.560">
    <property type="entry name" value="Exo-inulinase, domain 1"/>
    <property type="match status" value="1"/>
</dbReference>
<protein>
    <recommendedName>
        <fullName evidence="10">Glycoside hydrolase</fullName>
    </recommendedName>
</protein>
<evidence type="ECO:0000256" key="7">
    <source>
        <dbReference type="RuleBase" id="RU361187"/>
    </source>
</evidence>
<dbReference type="AlphaFoldDB" id="A0A2W0HKZ3"/>
<sequence length="468" mass="52205">MTYTNPVIAVKGVDHGDPAVLKYNGMYYLYHTGPRDVPVYKSYDLVHWQPCGSALSASDEPDHWAQIDLWAPEVIHENSVFYMYVTGAMRKEDGSADDEIRHIGVAKSHSPEGPFELAEQPLTDEWSIDAHPFKDEDGTWYLYYNVRNETTRGPGGVIGTGNVVDRMTSLESLSGSPALVVKPEHEWEGNKENSFFWNEGPFVLKKNGTYYQMYSAGFFGDDTYGVYYATSRVPMGSGGMDDTSWKKWGRGKPILKTNEACHGPGHHVVVKGPDGVEDFIVYHGYEPGENLPERRVRLGRLSWEDDHILLEPPVTGELPMPRKPDFDGRFLTDPARINKGLASCAFDDYLFETNVALPGGSCSEAGGCLAYKDENTRLAWALNRQAGTFTVSARKEGNAVYIEEWPLPADFDYEAYHTVRAVVSGEKVSIRIDSIEVAFLSWSTGGKAMVSEDSCADYRGTILTELQR</sequence>
<evidence type="ECO:0008006" key="10">
    <source>
        <dbReference type="Google" id="ProtNLM"/>
    </source>
</evidence>
<gene>
    <name evidence="8" type="ORF">CR205_02730</name>
</gene>
<evidence type="ECO:0000256" key="6">
    <source>
        <dbReference type="PIRSR" id="PIRSR606710-2"/>
    </source>
</evidence>
<dbReference type="PANTHER" id="PTHR43817">
    <property type="entry name" value="GLYCOSYL HYDROLASE"/>
    <property type="match status" value="1"/>
</dbReference>
<comment type="similarity">
    <text evidence="1 7">Belongs to the glycosyl hydrolase 43 family.</text>
</comment>
<keyword evidence="9" id="KW-1185">Reference proteome</keyword>
<evidence type="ECO:0000256" key="2">
    <source>
        <dbReference type="ARBA" id="ARBA00022729"/>
    </source>
</evidence>
<dbReference type="Proteomes" id="UP000248066">
    <property type="component" value="Unassembled WGS sequence"/>
</dbReference>
<dbReference type="PANTHER" id="PTHR43817:SF1">
    <property type="entry name" value="HYDROLASE, FAMILY 43, PUTATIVE (AFU_ORTHOLOGUE AFUA_3G01660)-RELATED"/>
    <property type="match status" value="1"/>
</dbReference>
<keyword evidence="4 7" id="KW-0326">Glycosidase</keyword>
<comment type="caution">
    <text evidence="8">The sequence shown here is derived from an EMBL/GenBank/DDBJ whole genome shotgun (WGS) entry which is preliminary data.</text>
</comment>
<dbReference type="Pfam" id="PF04616">
    <property type="entry name" value="Glyco_hydro_43"/>
    <property type="match status" value="1"/>
</dbReference>
<feature type="active site" description="Proton acceptor" evidence="5">
    <location>
        <position position="17"/>
    </location>
</feature>
<accession>A0A2W0HKZ3</accession>
<keyword evidence="2" id="KW-0732">Signal</keyword>
<reference evidence="8 9" key="1">
    <citation type="submission" date="2017-10" db="EMBL/GenBank/DDBJ databases">
        <title>Bacillus sp. nov., a halophilic bacterium isolated from a Yangshapao Lake.</title>
        <authorList>
            <person name="Wang H."/>
        </authorList>
    </citation>
    <scope>NUCLEOTIDE SEQUENCE [LARGE SCALE GENOMIC DNA]</scope>
    <source>
        <strain evidence="8 9">YSP-3</strain>
    </source>
</reference>
<evidence type="ECO:0000256" key="5">
    <source>
        <dbReference type="PIRSR" id="PIRSR606710-1"/>
    </source>
</evidence>
<dbReference type="GO" id="GO:0005975">
    <property type="term" value="P:carbohydrate metabolic process"/>
    <property type="evidence" value="ECO:0007669"/>
    <property type="project" value="InterPro"/>
</dbReference>
<dbReference type="RefSeq" id="WP_110516699.1">
    <property type="nucleotide sequence ID" value="NZ_PDOF01000001.1"/>
</dbReference>
<dbReference type="OrthoDB" id="9801455at2"/>
<evidence type="ECO:0000256" key="3">
    <source>
        <dbReference type="ARBA" id="ARBA00022801"/>
    </source>
</evidence>
<dbReference type="GO" id="GO:0004553">
    <property type="term" value="F:hydrolase activity, hydrolyzing O-glycosyl compounds"/>
    <property type="evidence" value="ECO:0007669"/>
    <property type="project" value="InterPro"/>
</dbReference>
<evidence type="ECO:0000256" key="1">
    <source>
        <dbReference type="ARBA" id="ARBA00009865"/>
    </source>
</evidence>
<name>A0A2W0HKZ3_9BACI</name>
<dbReference type="SUPFAM" id="SSF75005">
    <property type="entry name" value="Arabinanase/levansucrase/invertase"/>
    <property type="match status" value="1"/>
</dbReference>
<dbReference type="InterPro" id="IPR006710">
    <property type="entry name" value="Glyco_hydro_43"/>
</dbReference>
<dbReference type="CDD" id="cd08991">
    <property type="entry name" value="GH43_HoAraf43-like"/>
    <property type="match status" value="1"/>
</dbReference>
<evidence type="ECO:0000256" key="4">
    <source>
        <dbReference type="ARBA" id="ARBA00023295"/>
    </source>
</evidence>
<dbReference type="EMBL" id="PDOF01000001">
    <property type="protein sequence ID" value="PYZ97529.1"/>
    <property type="molecule type" value="Genomic_DNA"/>
</dbReference>